<dbReference type="EMBL" id="JACAZI010000011">
    <property type="protein sequence ID" value="KAF7348647.1"/>
    <property type="molecule type" value="Genomic_DNA"/>
</dbReference>
<feature type="domain" description="DUF6534" evidence="2">
    <location>
        <begin position="186"/>
        <end position="273"/>
    </location>
</feature>
<evidence type="ECO:0000259" key="2">
    <source>
        <dbReference type="Pfam" id="PF20152"/>
    </source>
</evidence>
<feature type="transmembrane region" description="Helical" evidence="1">
    <location>
        <begin position="177"/>
        <end position="201"/>
    </location>
</feature>
<dbReference type="PANTHER" id="PTHR40465:SF1">
    <property type="entry name" value="DUF6534 DOMAIN-CONTAINING PROTEIN"/>
    <property type="match status" value="1"/>
</dbReference>
<evidence type="ECO:0000256" key="1">
    <source>
        <dbReference type="SAM" id="Phobius"/>
    </source>
</evidence>
<evidence type="ECO:0000313" key="3">
    <source>
        <dbReference type="EMBL" id="KAF7348647.1"/>
    </source>
</evidence>
<dbReference type="PANTHER" id="PTHR40465">
    <property type="entry name" value="CHROMOSOME 1, WHOLE GENOME SHOTGUN SEQUENCE"/>
    <property type="match status" value="1"/>
</dbReference>
<keyword evidence="1" id="KW-0472">Membrane</keyword>
<feature type="transmembrane region" description="Helical" evidence="1">
    <location>
        <begin position="67"/>
        <end position="91"/>
    </location>
</feature>
<name>A0A8H6XWW7_9AGAR</name>
<dbReference type="AlphaFoldDB" id="A0A8H6XWW7"/>
<comment type="caution">
    <text evidence="3">The sequence shown here is derived from an EMBL/GenBank/DDBJ whole genome shotgun (WGS) entry which is preliminary data.</text>
</comment>
<dbReference type="OrthoDB" id="2535105at2759"/>
<evidence type="ECO:0000313" key="4">
    <source>
        <dbReference type="Proteomes" id="UP000620124"/>
    </source>
</evidence>
<keyword evidence="1" id="KW-0812">Transmembrane</keyword>
<organism evidence="3 4">
    <name type="scientific">Mycena venus</name>
    <dbReference type="NCBI Taxonomy" id="2733690"/>
    <lineage>
        <taxon>Eukaryota</taxon>
        <taxon>Fungi</taxon>
        <taxon>Dikarya</taxon>
        <taxon>Basidiomycota</taxon>
        <taxon>Agaricomycotina</taxon>
        <taxon>Agaricomycetes</taxon>
        <taxon>Agaricomycetidae</taxon>
        <taxon>Agaricales</taxon>
        <taxon>Marasmiineae</taxon>
        <taxon>Mycenaceae</taxon>
        <taxon>Mycena</taxon>
    </lineage>
</organism>
<proteinExistence type="predicted"/>
<protein>
    <recommendedName>
        <fullName evidence="2">DUF6534 domain-containing protein</fullName>
    </recommendedName>
</protein>
<reference evidence="3" key="1">
    <citation type="submission" date="2020-05" db="EMBL/GenBank/DDBJ databases">
        <title>Mycena genomes resolve the evolution of fungal bioluminescence.</title>
        <authorList>
            <person name="Tsai I.J."/>
        </authorList>
    </citation>
    <scope>NUCLEOTIDE SEQUENCE</scope>
    <source>
        <strain evidence="3">CCC161011</strain>
    </source>
</reference>
<feature type="transmembrane region" description="Helical" evidence="1">
    <location>
        <begin position="111"/>
        <end position="132"/>
    </location>
</feature>
<dbReference type="InterPro" id="IPR045339">
    <property type="entry name" value="DUF6534"/>
</dbReference>
<dbReference type="Pfam" id="PF20152">
    <property type="entry name" value="DUF6534"/>
    <property type="match status" value="1"/>
</dbReference>
<gene>
    <name evidence="3" type="ORF">MVEN_01382900</name>
</gene>
<dbReference type="Proteomes" id="UP000620124">
    <property type="component" value="Unassembled WGS sequence"/>
</dbReference>
<keyword evidence="4" id="KW-1185">Reference proteome</keyword>
<keyword evidence="1" id="KW-1133">Transmembrane helix</keyword>
<feature type="transmembrane region" description="Helical" evidence="1">
    <location>
        <begin position="139"/>
        <end position="157"/>
    </location>
</feature>
<sequence length="323" mass="35693">MLGPISLPIPRGPRTTYMASDASFNPDATLGAFQIGVLVSYVLFGVTTTQAYIYYTRFPDDALRLKVLVAFAWVSELVHALCIGHTLYVWTISDYAHPERLVAAVPKSLDVAVLSSGGIAVCVQGFFALRIYRFSRKKIIPIIILIMAFLRLVGVIYLSARGLQMKSLDGYVVQSKWVAICVWSVSAANDLTITATLVFILHRERNNLHGRSAAIVDKLILWTLETGLLTTVMAIAELTCFITMTRNFVWLAAFAVSERLFSNSLLASLNSRAKLRSMNEGSQKLSLPFLAPANELLTNNAEMTKFTPIAHDTDLRDKVVSDV</sequence>
<accession>A0A8H6XWW7</accession>
<feature type="transmembrane region" description="Helical" evidence="1">
    <location>
        <begin position="32"/>
        <end position="55"/>
    </location>
</feature>